<sequence>MDLGQVPINVQGVGVYYRRFFDQRLDQFNLLCAEHEFQSLTESTKPGKAHRTGIYLTPVEQHGQDLHFRLLRCSTNLSGPTENFGANDRRIVDALNIEANCIFENHTALNHVLAQVYHNTPASPGQKQTKAKISAHADKTKDMPDNGIMAFCTFYDQLEKLQPIDGHGFDYGYKGKSGMTKLHFRLKKSVADSSDNPLCPEFTVTLYPNSVFFMPLSTNRCYTHEIQSSILDAALLPTRLGYVVRCSKTEAVHKDEKTYIKQDEKLVELEQATPEGMQALRSLYVEENKTQHFINYGDKFLFSMNSGDYSPPRHCMEDEFYSYRLPNEDNIFEKLMDSVKFEDVGNGRQGAVLIKTGDSSCIPIVRTTTRYNAAAQHFSAVHDRLAKRIQKSTSLSIDFNNALIETIPINIPRGGITQIKL</sequence>
<gene>
    <name evidence="1" type="ORF">MNBD_GAMMA12-2652</name>
</gene>
<accession>A0A3B0YKY6</accession>
<evidence type="ECO:0000313" key="1">
    <source>
        <dbReference type="EMBL" id="VAW75982.1"/>
    </source>
</evidence>
<proteinExistence type="predicted"/>
<organism evidence="1">
    <name type="scientific">hydrothermal vent metagenome</name>
    <dbReference type="NCBI Taxonomy" id="652676"/>
    <lineage>
        <taxon>unclassified sequences</taxon>
        <taxon>metagenomes</taxon>
        <taxon>ecological metagenomes</taxon>
    </lineage>
</organism>
<protein>
    <submittedName>
        <fullName evidence="1">Uncharacterized protein</fullName>
    </submittedName>
</protein>
<reference evidence="1" key="1">
    <citation type="submission" date="2018-06" db="EMBL/GenBank/DDBJ databases">
        <authorList>
            <person name="Zhirakovskaya E."/>
        </authorList>
    </citation>
    <scope>NUCLEOTIDE SEQUENCE</scope>
</reference>
<name>A0A3B0YKY6_9ZZZZ</name>
<dbReference type="EMBL" id="UOFL01000096">
    <property type="protein sequence ID" value="VAW75982.1"/>
    <property type="molecule type" value="Genomic_DNA"/>
</dbReference>
<dbReference type="AlphaFoldDB" id="A0A3B0YKY6"/>